<gene>
    <name evidence="1" type="ORF">LCGC14_2835850</name>
</gene>
<proteinExistence type="predicted"/>
<dbReference type="AlphaFoldDB" id="A0A0F9AL27"/>
<accession>A0A0F9AL27</accession>
<sequence length="117" mass="12211">MVLEGIFPFNDSSYDPNIRGEAPAVQEIHRDVVMGAMTAGVKVTAVLSKLGKGLGEVWGIIPLGTKGAGNNEVLAFEAALSATDNSVDITIHSSDAVATDDLTVDFILVGRMLPIDA</sequence>
<protein>
    <submittedName>
        <fullName evidence="1">Uncharacterized protein</fullName>
    </submittedName>
</protein>
<organism evidence="1">
    <name type="scientific">marine sediment metagenome</name>
    <dbReference type="NCBI Taxonomy" id="412755"/>
    <lineage>
        <taxon>unclassified sequences</taxon>
        <taxon>metagenomes</taxon>
        <taxon>ecological metagenomes</taxon>
    </lineage>
</organism>
<evidence type="ECO:0000313" key="1">
    <source>
        <dbReference type="EMBL" id="KKK79204.1"/>
    </source>
</evidence>
<comment type="caution">
    <text evidence="1">The sequence shown here is derived from an EMBL/GenBank/DDBJ whole genome shotgun (WGS) entry which is preliminary data.</text>
</comment>
<dbReference type="EMBL" id="LAZR01054136">
    <property type="protein sequence ID" value="KKK79204.1"/>
    <property type="molecule type" value="Genomic_DNA"/>
</dbReference>
<name>A0A0F9AL27_9ZZZZ</name>
<reference evidence="1" key="1">
    <citation type="journal article" date="2015" name="Nature">
        <title>Complex archaea that bridge the gap between prokaryotes and eukaryotes.</title>
        <authorList>
            <person name="Spang A."/>
            <person name="Saw J.H."/>
            <person name="Jorgensen S.L."/>
            <person name="Zaremba-Niedzwiedzka K."/>
            <person name="Martijn J."/>
            <person name="Lind A.E."/>
            <person name="van Eijk R."/>
            <person name="Schleper C."/>
            <person name="Guy L."/>
            <person name="Ettema T.J."/>
        </authorList>
    </citation>
    <scope>NUCLEOTIDE SEQUENCE</scope>
</reference>